<dbReference type="GO" id="GO:0006741">
    <property type="term" value="P:NADP+ biosynthetic process"/>
    <property type="evidence" value="ECO:0007669"/>
    <property type="project" value="InterPro"/>
</dbReference>
<dbReference type="InterPro" id="IPR017438">
    <property type="entry name" value="ATP-NAD_kinase_N"/>
</dbReference>
<protein>
    <recommendedName>
        <fullName evidence="2">NAD(+) kinase</fullName>
        <ecNumber evidence="2">2.7.1.23</ecNumber>
    </recommendedName>
</protein>
<dbReference type="AlphaFoldDB" id="A0A2T7PPJ8"/>
<feature type="region of interest" description="Disordered" evidence="7">
    <location>
        <begin position="1"/>
        <end position="22"/>
    </location>
</feature>
<dbReference type="Pfam" id="PF20143">
    <property type="entry name" value="NAD_kinase_C"/>
    <property type="match status" value="1"/>
</dbReference>
<evidence type="ECO:0000256" key="5">
    <source>
        <dbReference type="ARBA" id="ARBA00022857"/>
    </source>
</evidence>
<comment type="caution">
    <text evidence="8">The sequence shown here is derived from an EMBL/GenBank/DDBJ whole genome shotgun (WGS) entry which is preliminary data.</text>
</comment>
<keyword evidence="4" id="KW-0418">Kinase</keyword>
<evidence type="ECO:0000256" key="7">
    <source>
        <dbReference type="SAM" id="MobiDB-lite"/>
    </source>
</evidence>
<evidence type="ECO:0000313" key="8">
    <source>
        <dbReference type="EMBL" id="PVD35354.1"/>
    </source>
</evidence>
<reference evidence="8 9" key="1">
    <citation type="submission" date="2018-04" db="EMBL/GenBank/DDBJ databases">
        <title>The genome of golden apple snail Pomacea canaliculata provides insight into stress tolerance and invasive adaptation.</title>
        <authorList>
            <person name="Liu C."/>
            <person name="Liu B."/>
            <person name="Ren Y."/>
            <person name="Zhang Y."/>
            <person name="Wang H."/>
            <person name="Li S."/>
            <person name="Jiang F."/>
            <person name="Yin L."/>
            <person name="Zhang G."/>
            <person name="Qian W."/>
            <person name="Fan W."/>
        </authorList>
    </citation>
    <scope>NUCLEOTIDE SEQUENCE [LARGE SCALE GENOMIC DNA]</scope>
    <source>
        <strain evidence="8">SZHN2017</strain>
        <tissue evidence="8">Muscle</tissue>
    </source>
</reference>
<keyword evidence="9" id="KW-1185">Reference proteome</keyword>
<accession>A0A2T7PPJ8</accession>
<keyword evidence="6" id="KW-0520">NAD</keyword>
<dbReference type="Proteomes" id="UP000245119">
    <property type="component" value="Linkage Group LG2"/>
</dbReference>
<name>A0A2T7PPJ8_POMCA</name>
<gene>
    <name evidence="8" type="ORF">C0Q70_02314</name>
</gene>
<dbReference type="PANTHER" id="PTHR20275">
    <property type="entry name" value="NAD KINASE"/>
    <property type="match status" value="1"/>
</dbReference>
<dbReference type="EMBL" id="PZQS01000002">
    <property type="protein sequence ID" value="PVD35354.1"/>
    <property type="molecule type" value="Genomic_DNA"/>
</dbReference>
<sequence>MMSVYPIEESCETSRDSKGTQNGTVVMRSVGRGLSMPADHSDLASQLEHVMFTPDSADEVDTVKKQVTRKTQRNRKATRSLYGVSPNCKFGPKGYLLDCTSAFLKIPDPSSQKLNWLKAPLSVLVIKKPLDHSVTVAFRDLVIWLIEEKNLLVFVEASVVTDHYLTDDENFQLVQDKLMRFREGEDDLEDKVDLIICLGGDGTLLHASSLFQQSVPPVIAFNMGSLGFLTPFQFCTYKEKITNILNGQASLLLRYRLKCVVINHVQKENSHTPIPHVKNLDKNSQHITSHILVLNEVVIDRGPSSNLCHLDLYIEGRLVTTVLGDGLIISTPTGSTAYSVAAGASMIHPNVPCILITPICPHSLSFRPIVVPAGVEIKLLESNCLNFFSQHSLRITTASYPVPSVCARDQIEDWFDGLADCLHWNVRRPQKALSTSASLTSLDSVDLEVSK</sequence>
<proteinExistence type="inferred from homology"/>
<dbReference type="InterPro" id="IPR017437">
    <property type="entry name" value="ATP-NAD_kinase_PpnK-typ_C"/>
</dbReference>
<dbReference type="GO" id="GO:0019674">
    <property type="term" value="P:NAD+ metabolic process"/>
    <property type="evidence" value="ECO:0007669"/>
    <property type="project" value="InterPro"/>
</dbReference>
<dbReference type="PANTHER" id="PTHR20275:SF0">
    <property type="entry name" value="NAD KINASE"/>
    <property type="match status" value="1"/>
</dbReference>
<organism evidence="8 9">
    <name type="scientific">Pomacea canaliculata</name>
    <name type="common">Golden apple snail</name>
    <dbReference type="NCBI Taxonomy" id="400727"/>
    <lineage>
        <taxon>Eukaryota</taxon>
        <taxon>Metazoa</taxon>
        <taxon>Spiralia</taxon>
        <taxon>Lophotrochozoa</taxon>
        <taxon>Mollusca</taxon>
        <taxon>Gastropoda</taxon>
        <taxon>Caenogastropoda</taxon>
        <taxon>Architaenioglossa</taxon>
        <taxon>Ampullarioidea</taxon>
        <taxon>Ampullariidae</taxon>
        <taxon>Pomacea</taxon>
    </lineage>
</organism>
<dbReference type="InterPro" id="IPR016064">
    <property type="entry name" value="NAD/diacylglycerol_kinase_sf"/>
</dbReference>
<evidence type="ECO:0000256" key="2">
    <source>
        <dbReference type="ARBA" id="ARBA00012120"/>
    </source>
</evidence>
<dbReference type="GO" id="GO:0003951">
    <property type="term" value="F:NAD+ kinase activity"/>
    <property type="evidence" value="ECO:0007669"/>
    <property type="project" value="UniProtKB-EC"/>
</dbReference>
<dbReference type="HAMAP" id="MF_00361">
    <property type="entry name" value="NAD_kinase"/>
    <property type="match status" value="1"/>
</dbReference>
<dbReference type="OrthoDB" id="24581at2759"/>
<evidence type="ECO:0000256" key="4">
    <source>
        <dbReference type="ARBA" id="ARBA00022777"/>
    </source>
</evidence>
<dbReference type="InterPro" id="IPR002504">
    <property type="entry name" value="NADK"/>
</dbReference>
<dbReference type="EC" id="2.7.1.23" evidence="2"/>
<dbReference type="Gene3D" id="3.40.50.10330">
    <property type="entry name" value="Probable inorganic polyphosphate/atp-NAD kinase, domain 1"/>
    <property type="match status" value="1"/>
</dbReference>
<keyword evidence="3" id="KW-0808">Transferase</keyword>
<dbReference type="STRING" id="400727.A0A2T7PPJ8"/>
<evidence type="ECO:0000256" key="6">
    <source>
        <dbReference type="ARBA" id="ARBA00023027"/>
    </source>
</evidence>
<dbReference type="Gene3D" id="2.60.200.30">
    <property type="entry name" value="Probable inorganic polyphosphate/atp-NAD kinase, domain 2"/>
    <property type="match status" value="1"/>
</dbReference>
<evidence type="ECO:0000256" key="1">
    <source>
        <dbReference type="ARBA" id="ARBA00010995"/>
    </source>
</evidence>
<evidence type="ECO:0000313" key="9">
    <source>
        <dbReference type="Proteomes" id="UP000245119"/>
    </source>
</evidence>
<evidence type="ECO:0000256" key="3">
    <source>
        <dbReference type="ARBA" id="ARBA00022679"/>
    </source>
</evidence>
<comment type="similarity">
    <text evidence="1">Belongs to the NAD kinase family.</text>
</comment>
<dbReference type="SUPFAM" id="SSF111331">
    <property type="entry name" value="NAD kinase/diacylglycerol kinase-like"/>
    <property type="match status" value="1"/>
</dbReference>
<dbReference type="Pfam" id="PF01513">
    <property type="entry name" value="NAD_kinase"/>
    <property type="match status" value="1"/>
</dbReference>
<keyword evidence="5" id="KW-0521">NADP</keyword>